<feature type="compositionally biased region" description="Low complexity" evidence="1">
    <location>
        <begin position="58"/>
        <end position="87"/>
    </location>
</feature>
<protein>
    <submittedName>
        <fullName evidence="2">Uncharacterized protein</fullName>
    </submittedName>
</protein>
<evidence type="ECO:0000313" key="2">
    <source>
        <dbReference type="EMBL" id="KHJ81663.1"/>
    </source>
</evidence>
<organism evidence="2 3">
    <name type="scientific">Oesophagostomum dentatum</name>
    <name type="common">Nodular worm</name>
    <dbReference type="NCBI Taxonomy" id="61180"/>
    <lineage>
        <taxon>Eukaryota</taxon>
        <taxon>Metazoa</taxon>
        <taxon>Ecdysozoa</taxon>
        <taxon>Nematoda</taxon>
        <taxon>Chromadorea</taxon>
        <taxon>Rhabditida</taxon>
        <taxon>Rhabditina</taxon>
        <taxon>Rhabditomorpha</taxon>
        <taxon>Strongyloidea</taxon>
        <taxon>Strongylidae</taxon>
        <taxon>Oesophagostomum</taxon>
    </lineage>
</organism>
<accession>A0A0B1S8S5</accession>
<dbReference type="EMBL" id="KN587053">
    <property type="protein sequence ID" value="KHJ81663.1"/>
    <property type="molecule type" value="Genomic_DNA"/>
</dbReference>
<dbReference type="AlphaFoldDB" id="A0A0B1S8S5"/>
<feature type="region of interest" description="Disordered" evidence="1">
    <location>
        <begin position="52"/>
        <end position="104"/>
    </location>
</feature>
<name>A0A0B1S8S5_OESDE</name>
<reference evidence="2 3" key="1">
    <citation type="submission" date="2014-03" db="EMBL/GenBank/DDBJ databases">
        <title>Draft genome of the hookworm Oesophagostomum dentatum.</title>
        <authorList>
            <person name="Mitreva M."/>
        </authorList>
    </citation>
    <scope>NUCLEOTIDE SEQUENCE [LARGE SCALE GENOMIC DNA]</scope>
    <source>
        <strain evidence="2 3">OD-Hann</strain>
    </source>
</reference>
<dbReference type="OrthoDB" id="5873999at2759"/>
<evidence type="ECO:0000313" key="3">
    <source>
        <dbReference type="Proteomes" id="UP000053660"/>
    </source>
</evidence>
<evidence type="ECO:0000256" key="1">
    <source>
        <dbReference type="SAM" id="MobiDB-lite"/>
    </source>
</evidence>
<keyword evidence="3" id="KW-1185">Reference proteome</keyword>
<proteinExistence type="predicted"/>
<dbReference type="Proteomes" id="UP000053660">
    <property type="component" value="Unassembled WGS sequence"/>
</dbReference>
<sequence>MEPPVTRLYGVNILENKPGTCLVYTNYAFDIAIMQQSTLKKMEVKPLPSFEKSKRMVASRTSTKHTTSTKSLRTTTPRPRTITPIKKPITRPPAPPAPLAQRVTSSTPKITTIYLTSTEKIVTSTEFRPNIEEDEYEEDDEDILSSTTTSRSVEMTTTLERELNRIESPEKSKILERDHDRVGLMTTLHAKQDPEQNWPNASATSDLLNKDPLSKAACKLYAFCILYCLFFFVLE</sequence>
<gene>
    <name evidence="2" type="ORF">OESDEN_18649</name>
</gene>